<dbReference type="InterPro" id="IPR023574">
    <property type="entry name" value="Ribosomal_uL4_dom_sf"/>
</dbReference>
<dbReference type="Gene3D" id="3.40.1370.10">
    <property type="match status" value="1"/>
</dbReference>
<evidence type="ECO:0000256" key="5">
    <source>
        <dbReference type="SAM" id="MobiDB-lite"/>
    </source>
</evidence>
<keyword evidence="7" id="KW-1185">Reference proteome</keyword>
<keyword evidence="3" id="KW-0687">Ribonucleoprotein</keyword>
<evidence type="ECO:0000313" key="6">
    <source>
        <dbReference type="EMBL" id="KAK3045642.1"/>
    </source>
</evidence>
<dbReference type="GO" id="GO:0006412">
    <property type="term" value="P:translation"/>
    <property type="evidence" value="ECO:0007669"/>
    <property type="project" value="InterPro"/>
</dbReference>
<evidence type="ECO:0000256" key="3">
    <source>
        <dbReference type="ARBA" id="ARBA00023274"/>
    </source>
</evidence>
<feature type="region of interest" description="Disordered" evidence="5">
    <location>
        <begin position="127"/>
        <end position="178"/>
    </location>
</feature>
<feature type="region of interest" description="Disordered" evidence="5">
    <location>
        <begin position="1"/>
        <end position="36"/>
    </location>
</feature>
<dbReference type="InterPro" id="IPR002136">
    <property type="entry name" value="Ribosomal_uL4"/>
</dbReference>
<feature type="compositionally biased region" description="Polar residues" evidence="5">
    <location>
        <begin position="25"/>
        <end position="36"/>
    </location>
</feature>
<reference evidence="6" key="1">
    <citation type="submission" date="2023-04" db="EMBL/GenBank/DDBJ databases">
        <title>Black Yeasts Isolated from many extreme environments.</title>
        <authorList>
            <person name="Coleine C."/>
            <person name="Stajich J.E."/>
            <person name="Selbmann L."/>
        </authorList>
    </citation>
    <scope>NUCLEOTIDE SEQUENCE</scope>
    <source>
        <strain evidence="6">CCFEE 5312</strain>
    </source>
</reference>
<keyword evidence="2 6" id="KW-0689">Ribosomal protein</keyword>
<protein>
    <recommendedName>
        <fullName evidence="4">Large ribosomal subunit protein uL4m</fullName>
    </recommendedName>
</protein>
<comment type="caution">
    <text evidence="6">The sequence shown here is derived from an EMBL/GenBank/DDBJ whole genome shotgun (WGS) entry which is preliminary data.</text>
</comment>
<organism evidence="6 7">
    <name type="scientific">Extremus antarcticus</name>
    <dbReference type="NCBI Taxonomy" id="702011"/>
    <lineage>
        <taxon>Eukaryota</taxon>
        <taxon>Fungi</taxon>
        <taxon>Dikarya</taxon>
        <taxon>Ascomycota</taxon>
        <taxon>Pezizomycotina</taxon>
        <taxon>Dothideomycetes</taxon>
        <taxon>Dothideomycetidae</taxon>
        <taxon>Mycosphaerellales</taxon>
        <taxon>Extremaceae</taxon>
        <taxon>Extremus</taxon>
    </lineage>
</organism>
<dbReference type="Proteomes" id="UP001271007">
    <property type="component" value="Unassembled WGS sequence"/>
</dbReference>
<sequence>MASKRISAPARSLLNTVTHHRQPPSHRSLTTESASPSATIAQAYIDAHLHSLPTKPVLEDRPSSVIPPPTPSQPQPFSPPRNPFHKTTHITTHTFPTLEPLSLLPYPSTHLLLPLRKDLLHRAVVHEGDAHRQGSANTKHRSEVHGSGRKIRPQKGTGSARLGDKKSPMLKGGGVAFGPKPRDFGTGLQKRVYDLAWRTALSYRYARGELLVLDATPKVPDKITEGSRERWMRDLLLHNRFGAPDGRTLFLTEQRVESLWDALRGRKTYGLHRKKIKDTIGESRHARALTVEEVDVKDLLELGRVVVERAALDEMLKGHESDLNPGERLGAWRRGQAGVSV</sequence>
<dbReference type="GO" id="GO:0005840">
    <property type="term" value="C:ribosome"/>
    <property type="evidence" value="ECO:0007669"/>
    <property type="project" value="UniProtKB-KW"/>
</dbReference>
<evidence type="ECO:0000256" key="4">
    <source>
        <dbReference type="ARBA" id="ARBA00040565"/>
    </source>
</evidence>
<feature type="region of interest" description="Disordered" evidence="5">
    <location>
        <begin position="55"/>
        <end position="88"/>
    </location>
</feature>
<proteinExistence type="inferred from homology"/>
<dbReference type="SUPFAM" id="SSF52166">
    <property type="entry name" value="Ribosomal protein L4"/>
    <property type="match status" value="1"/>
</dbReference>
<gene>
    <name evidence="6" type="primary">yml6</name>
    <name evidence="6" type="ORF">LTR09_012796</name>
</gene>
<evidence type="ECO:0000256" key="2">
    <source>
        <dbReference type="ARBA" id="ARBA00022980"/>
    </source>
</evidence>
<evidence type="ECO:0000256" key="1">
    <source>
        <dbReference type="ARBA" id="ARBA00010528"/>
    </source>
</evidence>
<feature type="compositionally biased region" description="Pro residues" evidence="5">
    <location>
        <begin position="65"/>
        <end position="82"/>
    </location>
</feature>
<dbReference type="GO" id="GO:1990904">
    <property type="term" value="C:ribonucleoprotein complex"/>
    <property type="evidence" value="ECO:0007669"/>
    <property type="project" value="UniProtKB-KW"/>
</dbReference>
<name>A0AAJ0G6I7_9PEZI</name>
<evidence type="ECO:0000313" key="7">
    <source>
        <dbReference type="Proteomes" id="UP001271007"/>
    </source>
</evidence>
<dbReference type="EMBL" id="JAWDJX010000179">
    <property type="protein sequence ID" value="KAK3045642.1"/>
    <property type="molecule type" value="Genomic_DNA"/>
</dbReference>
<dbReference type="GO" id="GO:0003735">
    <property type="term" value="F:structural constituent of ribosome"/>
    <property type="evidence" value="ECO:0007669"/>
    <property type="project" value="InterPro"/>
</dbReference>
<dbReference type="InterPro" id="IPR013005">
    <property type="entry name" value="Ribosomal_uL4-like"/>
</dbReference>
<dbReference type="PANTHER" id="PTHR10746:SF6">
    <property type="entry name" value="LARGE RIBOSOMAL SUBUNIT PROTEIN UL4M"/>
    <property type="match status" value="1"/>
</dbReference>
<dbReference type="AlphaFoldDB" id="A0AAJ0G6I7"/>
<dbReference type="Pfam" id="PF00573">
    <property type="entry name" value="Ribosomal_L4"/>
    <property type="match status" value="1"/>
</dbReference>
<comment type="similarity">
    <text evidence="1">Belongs to the universal ribosomal protein uL4 family.</text>
</comment>
<accession>A0AAJ0G6I7</accession>
<dbReference type="PANTHER" id="PTHR10746">
    <property type="entry name" value="50S RIBOSOMAL PROTEIN L4"/>
    <property type="match status" value="1"/>
</dbReference>